<dbReference type="GO" id="GO:0005524">
    <property type="term" value="F:ATP binding"/>
    <property type="evidence" value="ECO:0007669"/>
    <property type="project" value="UniProtKB-KW"/>
</dbReference>
<sequence>MFAANFSAFELQPLPDGASTILRMLAAQTPNWAEIALVAARDPALSLALLLADPLRAGELQDGLNAALRRRLERIGTDLLRAWLLGLGHVGNQPDETADAALLRAECALHLAIETEYPRPDEAYLAGLWFGLPRSAGWVSGRRPTLPALVADCGLPASLADALEFDGMDPACAGAMHPLLGLLAAARRLAGGDWQERITEVAELTGLESASVVALRTDVGYILSGHASYPALPGLPSAGTGAACPTLRLTDDPYRYAGMLGLLTAAFVDLDATTIRDRLAIACPLFGLHTPPVLLGSGEDGRLRPLLGAAAGSPDLLIGELRLRLDDETSCIALGARSEQPCSHFGDGGPPGRSVADWQVARWLGQPGFHVIPLGGAGDTSVALVATASAQALDSELRWRYAALLGAAARALRSHARQRDAIAEREAALHQRFRDHVRRIAHEASNPLTVLKTRIDMLAQERSGDSTLQDEMSLLNAELDRIDKLLRSAAELPAETAEMRTCRVPELLLDMRTLYGEPLFGSRQIQLELRAARDVPPAAIPASALKQVLLNLLRNASEALQPGQRLVVSVLPLVNVDGRNCLEIRFVDNGPGLPVERAQDPLSPRPSAKGAEHQGLGLSVVREILAQWGGTLLCRTQAGAGTSFQIFVPLEQSA</sequence>
<dbReference type="InterPro" id="IPR050980">
    <property type="entry name" value="2C_sensor_his_kinase"/>
</dbReference>
<dbReference type="Proteomes" id="UP000321192">
    <property type="component" value="Unassembled WGS sequence"/>
</dbReference>
<dbReference type="PRINTS" id="PR00344">
    <property type="entry name" value="BCTRLSENSOR"/>
</dbReference>
<comment type="caution">
    <text evidence="8">The sequence shown here is derived from an EMBL/GenBank/DDBJ whole genome shotgun (WGS) entry which is preliminary data.</text>
</comment>
<evidence type="ECO:0000259" key="7">
    <source>
        <dbReference type="PROSITE" id="PS50109"/>
    </source>
</evidence>
<keyword evidence="3" id="KW-0808">Transferase</keyword>
<dbReference type="SMART" id="SM00387">
    <property type="entry name" value="HATPase_c"/>
    <property type="match status" value="1"/>
</dbReference>
<evidence type="ECO:0000256" key="6">
    <source>
        <dbReference type="ARBA" id="ARBA00022840"/>
    </source>
</evidence>
<dbReference type="InterPro" id="IPR004358">
    <property type="entry name" value="Sig_transdc_His_kin-like_C"/>
</dbReference>
<accession>A0A5C7T9G9</accession>
<evidence type="ECO:0000313" key="9">
    <source>
        <dbReference type="Proteomes" id="UP000321192"/>
    </source>
</evidence>
<dbReference type="Pfam" id="PF02518">
    <property type="entry name" value="HATPase_c"/>
    <property type="match status" value="1"/>
</dbReference>
<dbReference type="PANTHER" id="PTHR44936">
    <property type="entry name" value="SENSOR PROTEIN CREC"/>
    <property type="match status" value="1"/>
</dbReference>
<dbReference type="GO" id="GO:0000155">
    <property type="term" value="F:phosphorelay sensor kinase activity"/>
    <property type="evidence" value="ECO:0007669"/>
    <property type="project" value="TreeGrafter"/>
</dbReference>
<evidence type="ECO:0000256" key="5">
    <source>
        <dbReference type="ARBA" id="ARBA00022777"/>
    </source>
</evidence>
<comment type="catalytic activity">
    <reaction evidence="1">
        <text>ATP + protein L-histidine = ADP + protein N-phospho-L-histidine.</text>
        <dbReference type="EC" id="2.7.13.3"/>
    </reaction>
</comment>
<keyword evidence="4" id="KW-0547">Nucleotide-binding</keyword>
<dbReference type="Gene3D" id="1.10.3210.10">
    <property type="entry name" value="Hypothetical protein af1432"/>
    <property type="match status" value="1"/>
</dbReference>
<evidence type="ECO:0000256" key="3">
    <source>
        <dbReference type="ARBA" id="ARBA00022679"/>
    </source>
</evidence>
<dbReference type="InterPro" id="IPR003594">
    <property type="entry name" value="HATPase_dom"/>
</dbReference>
<dbReference type="RefSeq" id="WP_043745013.1">
    <property type="nucleotide sequence ID" value="NZ_JAKLLK010000050.1"/>
</dbReference>
<dbReference type="EC" id="2.7.13.3" evidence="2"/>
<proteinExistence type="predicted"/>
<keyword evidence="5 8" id="KW-0418">Kinase</keyword>
<dbReference type="GO" id="GO:0005886">
    <property type="term" value="C:plasma membrane"/>
    <property type="evidence" value="ECO:0007669"/>
    <property type="project" value="TreeGrafter"/>
</dbReference>
<dbReference type="SUPFAM" id="SSF109604">
    <property type="entry name" value="HD-domain/PDEase-like"/>
    <property type="match status" value="1"/>
</dbReference>
<dbReference type="InterPro" id="IPR005467">
    <property type="entry name" value="His_kinase_dom"/>
</dbReference>
<dbReference type="AlphaFoldDB" id="A0A5C7T9G9"/>
<reference evidence="8 9" key="1">
    <citation type="submission" date="2018-09" db="EMBL/GenBank/DDBJ databases">
        <title>Metagenome Assembled Genomes from an Advanced Water Purification Facility.</title>
        <authorList>
            <person name="Stamps B.W."/>
            <person name="Spear J.R."/>
        </authorList>
    </citation>
    <scope>NUCLEOTIDE SEQUENCE [LARGE SCALE GENOMIC DNA]</scope>
    <source>
        <strain evidence="8">Bin_27_1</strain>
    </source>
</reference>
<protein>
    <recommendedName>
        <fullName evidence="2">histidine kinase</fullName>
        <ecNumber evidence="2">2.7.13.3</ecNumber>
    </recommendedName>
</protein>
<name>A0A5C7T9G9_THASP</name>
<organism evidence="8 9">
    <name type="scientific">Thauera aminoaromatica</name>
    <dbReference type="NCBI Taxonomy" id="164330"/>
    <lineage>
        <taxon>Bacteria</taxon>
        <taxon>Pseudomonadati</taxon>
        <taxon>Pseudomonadota</taxon>
        <taxon>Betaproteobacteria</taxon>
        <taxon>Rhodocyclales</taxon>
        <taxon>Zoogloeaceae</taxon>
        <taxon>Thauera</taxon>
    </lineage>
</organism>
<dbReference type="PROSITE" id="PS50109">
    <property type="entry name" value="HIS_KIN"/>
    <property type="match status" value="1"/>
</dbReference>
<evidence type="ECO:0000256" key="2">
    <source>
        <dbReference type="ARBA" id="ARBA00012438"/>
    </source>
</evidence>
<evidence type="ECO:0000313" key="8">
    <source>
        <dbReference type="EMBL" id="TXH91531.1"/>
    </source>
</evidence>
<dbReference type="PANTHER" id="PTHR44936:SF10">
    <property type="entry name" value="SENSOR PROTEIN RSTB"/>
    <property type="match status" value="1"/>
</dbReference>
<keyword evidence="6" id="KW-0067">ATP-binding</keyword>
<gene>
    <name evidence="8" type="ORF">E6Q80_02520</name>
</gene>
<dbReference type="SUPFAM" id="SSF55874">
    <property type="entry name" value="ATPase domain of HSP90 chaperone/DNA topoisomerase II/histidine kinase"/>
    <property type="match status" value="1"/>
</dbReference>
<dbReference type="Gene3D" id="3.30.565.10">
    <property type="entry name" value="Histidine kinase-like ATPase, C-terminal domain"/>
    <property type="match status" value="1"/>
</dbReference>
<evidence type="ECO:0000256" key="1">
    <source>
        <dbReference type="ARBA" id="ARBA00000085"/>
    </source>
</evidence>
<dbReference type="EMBL" id="SSFD01000034">
    <property type="protein sequence ID" value="TXH91531.1"/>
    <property type="molecule type" value="Genomic_DNA"/>
</dbReference>
<evidence type="ECO:0000256" key="4">
    <source>
        <dbReference type="ARBA" id="ARBA00022741"/>
    </source>
</evidence>
<dbReference type="InterPro" id="IPR036890">
    <property type="entry name" value="HATPase_C_sf"/>
</dbReference>
<feature type="domain" description="Histidine kinase" evidence="7">
    <location>
        <begin position="439"/>
        <end position="652"/>
    </location>
</feature>